<evidence type="ECO:0000256" key="1">
    <source>
        <dbReference type="ARBA" id="ARBA00004141"/>
    </source>
</evidence>
<organism evidence="6 7">
    <name type="scientific">Demequina lignilytica</name>
    <dbReference type="NCBI Taxonomy" id="3051663"/>
    <lineage>
        <taxon>Bacteria</taxon>
        <taxon>Bacillati</taxon>
        <taxon>Actinomycetota</taxon>
        <taxon>Actinomycetes</taxon>
        <taxon>Micrococcales</taxon>
        <taxon>Demequinaceae</taxon>
        <taxon>Demequina</taxon>
    </lineage>
</organism>
<dbReference type="Pfam" id="PF09685">
    <property type="entry name" value="MamF_MmsF"/>
    <property type="match status" value="1"/>
</dbReference>
<feature type="transmembrane region" description="Helical" evidence="5">
    <location>
        <begin position="29"/>
        <end position="50"/>
    </location>
</feature>
<dbReference type="InterPro" id="IPR019109">
    <property type="entry name" value="MamF_MmsF"/>
</dbReference>
<comment type="caution">
    <text evidence="6">The sequence shown here is derived from an EMBL/GenBank/DDBJ whole genome shotgun (WGS) entry which is preliminary data.</text>
</comment>
<proteinExistence type="predicted"/>
<reference evidence="6" key="1">
    <citation type="submission" date="2023-06" db="EMBL/GenBank/DDBJ databases">
        <title>Sysu t00039.</title>
        <authorList>
            <person name="Gao L."/>
            <person name="Fang B.-Z."/>
            <person name="Li W.-J."/>
        </authorList>
    </citation>
    <scope>NUCLEOTIDE SEQUENCE</scope>
    <source>
        <strain evidence="6">SYSU T00039</strain>
    </source>
</reference>
<evidence type="ECO:0000256" key="4">
    <source>
        <dbReference type="ARBA" id="ARBA00023136"/>
    </source>
</evidence>
<evidence type="ECO:0000313" key="6">
    <source>
        <dbReference type="EMBL" id="MDN4487030.1"/>
    </source>
</evidence>
<sequence length="125" mass="13787">MTDYPPPPQAPQPPAAQPLSESDEKLWSIIAHVGVILFGIIPPLVVWLVFRDRSAFVNEEAKEALNWSILATIGYVVGFITTFLLIGFLILAVVGIAVLVFGIMAAVKVSSGEHYRYPLNWRIVK</sequence>
<keyword evidence="2 5" id="KW-0812">Transmembrane</keyword>
<evidence type="ECO:0000313" key="7">
    <source>
        <dbReference type="Proteomes" id="UP001172737"/>
    </source>
</evidence>
<evidence type="ECO:0000256" key="2">
    <source>
        <dbReference type="ARBA" id="ARBA00022692"/>
    </source>
</evidence>
<keyword evidence="4 5" id="KW-0472">Membrane</keyword>
<name>A0AAW7M279_9MICO</name>
<evidence type="ECO:0000256" key="3">
    <source>
        <dbReference type="ARBA" id="ARBA00022989"/>
    </source>
</evidence>
<feature type="transmembrane region" description="Helical" evidence="5">
    <location>
        <begin position="86"/>
        <end position="107"/>
    </location>
</feature>
<evidence type="ECO:0000256" key="5">
    <source>
        <dbReference type="SAM" id="Phobius"/>
    </source>
</evidence>
<feature type="transmembrane region" description="Helical" evidence="5">
    <location>
        <begin position="62"/>
        <end position="80"/>
    </location>
</feature>
<keyword evidence="3 5" id="KW-1133">Transmembrane helix</keyword>
<dbReference type="AlphaFoldDB" id="A0AAW7M279"/>
<protein>
    <submittedName>
        <fullName evidence="6">DUF4870 domain-containing protein</fullName>
    </submittedName>
</protein>
<dbReference type="RefSeq" id="WP_301120311.1">
    <property type="nucleotide sequence ID" value="NZ_JAUHPX010000001.1"/>
</dbReference>
<dbReference type="Proteomes" id="UP001172737">
    <property type="component" value="Unassembled WGS sequence"/>
</dbReference>
<dbReference type="EMBL" id="JAUHPX010000001">
    <property type="protein sequence ID" value="MDN4487030.1"/>
    <property type="molecule type" value="Genomic_DNA"/>
</dbReference>
<accession>A0AAW7M279</accession>
<keyword evidence="7" id="KW-1185">Reference proteome</keyword>
<comment type="subcellular location">
    <subcellularLocation>
        <location evidence="1">Membrane</location>
        <topology evidence="1">Multi-pass membrane protein</topology>
    </subcellularLocation>
</comment>
<gene>
    <name evidence="6" type="ORF">QQX10_02500</name>
</gene>